<proteinExistence type="predicted"/>
<keyword evidence="1" id="KW-0472">Membrane</keyword>
<evidence type="ECO:0000313" key="3">
    <source>
        <dbReference type="Proteomes" id="UP000195607"/>
    </source>
</evidence>
<feature type="transmembrane region" description="Helical" evidence="1">
    <location>
        <begin position="39"/>
        <end position="59"/>
    </location>
</feature>
<dbReference type="EMBL" id="LT671858">
    <property type="protein sequence ID" value="SIM30632.1"/>
    <property type="molecule type" value="Genomic_DNA"/>
</dbReference>
<gene>
    <name evidence="2" type="ORF">CSP5_0064</name>
</gene>
<keyword evidence="1" id="KW-1133">Transmembrane helix</keyword>
<evidence type="ECO:0000256" key="1">
    <source>
        <dbReference type="SAM" id="Phobius"/>
    </source>
</evidence>
<keyword evidence="1" id="KW-0812">Transmembrane</keyword>
<sequence>MAQKLSQREYFIISTSFAALGLVALTAGLYYFFGYVSSSSVSNIVFYSALWIVGVLVLLRRYSKRRPSKGNNQ</sequence>
<name>A0A1N5S3J3_9ARCH</name>
<dbReference type="AlphaFoldDB" id="A0A1N5S3J3"/>
<reference evidence="2 3" key="1">
    <citation type="submission" date="2016-04" db="EMBL/GenBank/DDBJ databases">
        <authorList>
            <person name="Evans L.H."/>
            <person name="Alamgir A."/>
            <person name="Owens N."/>
            <person name="Weber N.D."/>
            <person name="Virtaneva K."/>
            <person name="Barbian K."/>
            <person name="Babar A."/>
            <person name="Rosenke K."/>
        </authorList>
    </citation>
    <scope>NUCLEOTIDE SEQUENCE [LARGE SCALE GENOMIC DNA]</scope>
    <source>
        <strain evidence="3">S5(T) (JCM 30642 \VKM B-2941)</strain>
    </source>
</reference>
<protein>
    <submittedName>
        <fullName evidence="2">Membrane protein</fullName>
    </submittedName>
</protein>
<accession>A0A1N5S3J3</accession>
<evidence type="ECO:0000313" key="2">
    <source>
        <dbReference type="EMBL" id="SIM30632.1"/>
    </source>
</evidence>
<feature type="transmembrane region" description="Helical" evidence="1">
    <location>
        <begin position="12"/>
        <end position="33"/>
    </location>
</feature>
<organism evidence="2 3">
    <name type="scientific">Cuniculiplasma divulgatum</name>
    <dbReference type="NCBI Taxonomy" id="1673428"/>
    <lineage>
        <taxon>Archaea</taxon>
        <taxon>Methanobacteriati</taxon>
        <taxon>Thermoplasmatota</taxon>
        <taxon>Thermoplasmata</taxon>
        <taxon>Thermoplasmatales</taxon>
        <taxon>Cuniculiplasmataceae</taxon>
        <taxon>Cuniculiplasma</taxon>
    </lineage>
</organism>
<dbReference type="Proteomes" id="UP000195607">
    <property type="component" value="Chromosome I"/>
</dbReference>